<keyword evidence="2" id="KW-1185">Reference proteome</keyword>
<proteinExistence type="predicted"/>
<reference evidence="1" key="1">
    <citation type="submission" date="2023-06" db="EMBL/GenBank/DDBJ databases">
        <authorList>
            <person name="Jiang Y."/>
            <person name="Liu Q."/>
        </authorList>
    </citation>
    <scope>NUCLEOTIDE SEQUENCE</scope>
    <source>
        <strain evidence="1">CGMCC 1.12089</strain>
    </source>
</reference>
<name>A0ABT7NCR3_9BURK</name>
<evidence type="ECO:0008006" key="3">
    <source>
        <dbReference type="Google" id="ProtNLM"/>
    </source>
</evidence>
<dbReference type="EMBL" id="JASZYV010000003">
    <property type="protein sequence ID" value="MDM0045731.1"/>
    <property type="molecule type" value="Genomic_DNA"/>
</dbReference>
<gene>
    <name evidence="1" type="ORF">QTH91_14670</name>
</gene>
<sequence length="135" mass="14546">MTQPFSLDDSMLSAIGGAFYPSGYTMLMFPDARTATDAGDALAAAPEGGFEVLSLPPQAILSQITPTASDADEPLPSVGTDAANVRAFTKLAREGHHGLLVRTPDADDAERMMLVVREYPYSIARRYRKLVIEDL</sequence>
<comment type="caution">
    <text evidence="1">The sequence shown here is derived from an EMBL/GenBank/DDBJ whole genome shotgun (WGS) entry which is preliminary data.</text>
</comment>
<protein>
    <recommendedName>
        <fullName evidence="3">RNA-binding protein</fullName>
    </recommendedName>
</protein>
<evidence type="ECO:0000313" key="2">
    <source>
        <dbReference type="Proteomes" id="UP001174908"/>
    </source>
</evidence>
<dbReference type="Proteomes" id="UP001174908">
    <property type="component" value="Unassembled WGS sequence"/>
</dbReference>
<evidence type="ECO:0000313" key="1">
    <source>
        <dbReference type="EMBL" id="MDM0045731.1"/>
    </source>
</evidence>
<organism evidence="1 2">
    <name type="scientific">Variovorax dokdonensis</name>
    <dbReference type="NCBI Taxonomy" id="344883"/>
    <lineage>
        <taxon>Bacteria</taxon>
        <taxon>Pseudomonadati</taxon>
        <taxon>Pseudomonadota</taxon>
        <taxon>Betaproteobacteria</taxon>
        <taxon>Burkholderiales</taxon>
        <taxon>Comamonadaceae</taxon>
        <taxon>Variovorax</taxon>
    </lineage>
</organism>
<dbReference type="RefSeq" id="WP_286660844.1">
    <property type="nucleotide sequence ID" value="NZ_JASZYV010000003.1"/>
</dbReference>
<accession>A0ABT7NCR3</accession>